<dbReference type="SUPFAM" id="SSF50978">
    <property type="entry name" value="WD40 repeat-like"/>
    <property type="match status" value="1"/>
</dbReference>
<protein>
    <submittedName>
        <fullName evidence="1">Uncharacterized protein</fullName>
    </submittedName>
</protein>
<gene>
    <name evidence="1" type="ORF">TRFO_09139</name>
</gene>
<dbReference type="RefSeq" id="XP_068351120.1">
    <property type="nucleotide sequence ID" value="XM_068494699.1"/>
</dbReference>
<dbReference type="GO" id="GO:0034058">
    <property type="term" value="P:endosomal vesicle fusion"/>
    <property type="evidence" value="ECO:0007669"/>
    <property type="project" value="TreeGrafter"/>
</dbReference>
<dbReference type="PANTHER" id="PTHR12616:SF8">
    <property type="entry name" value="VACUOLAR PROTEIN SORTING-ASSOCIATED PROTEIN 8 HOMOLOG"/>
    <property type="match status" value="1"/>
</dbReference>
<reference evidence="1" key="1">
    <citation type="submission" date="2016-10" db="EMBL/GenBank/DDBJ databases">
        <authorList>
            <person name="Benchimol M."/>
            <person name="Almeida L.G."/>
            <person name="Vasconcelos A.T."/>
            <person name="Perreira-Neves A."/>
            <person name="Rosa I.A."/>
            <person name="Tasca T."/>
            <person name="Bogo M.R."/>
            <person name="de Souza W."/>
        </authorList>
    </citation>
    <scope>NUCLEOTIDE SEQUENCE [LARGE SCALE GENOMIC DNA]</scope>
    <source>
        <strain evidence="1">K</strain>
    </source>
</reference>
<dbReference type="GO" id="GO:0006623">
    <property type="term" value="P:protein targeting to vacuole"/>
    <property type="evidence" value="ECO:0007669"/>
    <property type="project" value="InterPro"/>
</dbReference>
<dbReference type="PANTHER" id="PTHR12616">
    <property type="entry name" value="VACUOLAR PROTEIN SORTING VPS41"/>
    <property type="match status" value="1"/>
</dbReference>
<dbReference type="AlphaFoldDB" id="A0A1J4JI64"/>
<proteinExistence type="predicted"/>
<evidence type="ECO:0000313" key="1">
    <source>
        <dbReference type="EMBL" id="OHS97983.1"/>
    </source>
</evidence>
<dbReference type="GeneID" id="94829403"/>
<dbReference type="CDD" id="cd16448">
    <property type="entry name" value="RING-H2"/>
    <property type="match status" value="1"/>
</dbReference>
<dbReference type="VEuPathDB" id="TrichDB:TRFO_09139"/>
<dbReference type="InterPro" id="IPR036322">
    <property type="entry name" value="WD40_repeat_dom_sf"/>
</dbReference>
<accession>A0A1J4JI64</accession>
<dbReference type="GO" id="GO:0005770">
    <property type="term" value="C:late endosome"/>
    <property type="evidence" value="ECO:0007669"/>
    <property type="project" value="TreeGrafter"/>
</dbReference>
<comment type="caution">
    <text evidence="1">The sequence shown here is derived from an EMBL/GenBank/DDBJ whole genome shotgun (WGS) entry which is preliminary data.</text>
</comment>
<name>A0A1J4JI64_9EUKA</name>
<dbReference type="InterPro" id="IPR045111">
    <property type="entry name" value="Vps41/Vps8"/>
</dbReference>
<dbReference type="Proteomes" id="UP000179807">
    <property type="component" value="Unassembled WGS sequence"/>
</dbReference>
<dbReference type="OrthoDB" id="289913at2759"/>
<keyword evidence="2" id="KW-1185">Reference proteome</keyword>
<sequence>MSDFVKYSVISNIDFLIDQKSTERPTFKQVAANDQLIASLGQTDNPFISQIKDIYFHEFTNINPFVIDPIALALYPKASDSKYLITSHESSAITVWDISKLTVNKFFPRIGKPIINELCYQFDSNIFYGGDEAGNLIEFTLSSFVGILSIKETLLVETTLPIMSIIHVTPTFFVITNISNVILYDKGLQNHAIVFEIPEGKNAVVSFKDWNLMICYDSFLTSIKIDKKLGFQIVFQYDIGFQAIVSNLFILSPNLYAFSLSNKTITITDSKGDIILECENSKLADIFDKGSLFFSVNESIYGLATNSFTEILFLNWQDLINQYSYLSLWHECIYIAETVYSGYKPPFFGIPLEPIERCSMVQKVMKPVMTKLMKESINQFDIEMLVSSAAKLEMAEFLLVDLLCDLSFKDKKIPMYTAIFCSCSDVMMQYISIYNIEQFFHYFNSINKLHLAEDMMLESNIPHRYIPHILKLCQQFELGRLLMHILCKVTKDFVSAAKYQFLKGKLYEFSDDMYLKKKDMYEEIERKRVLIWILTPVAGTFPRLQSILAKNWIRSSLFISEFSRLCPIILLDGTTLDHRNLIDCVLRTIVLTEYEIALPLIEAILPFLIQIKEPKIPACIIPYIIRWAFTSNSYLTTRETILLLIEEQYPKSIDFTKLLPFCISLGFSRIVTEIGNYAQIIKSMTIDQDNRHLAFLYISKQPDSDDLKNAIYVNFTRLTLVSPAESMYIVVNRFPDLHIKIMRDEGNRFAKWFYLRHLFEASEGKKVIMEKDIVTFFDLACEFEPERALPILKSGHQISYEEALPYCKKFGVLDAQIFIHTVFGNFSEAVKLMSDDIQRELIRAIRFERPIVVQSIDTIRECERLKNACNDVEVAFDLLAQAPPIGDSCERMWTQIYTGFQLPVWLLRKCQFPATKKAVTFFFSYFVVESLNRCNAKFIMTTLYRYFSATERPVYHSVLETVFNHLEYRQMLNKTMLDLMRYDCLELYNNSIYVTNRGTMIPSVNCCVCQMPIDGGRGVGMLAFECGHCFHDNTRCGGFKVCPLCQGNFVNQIQPEIINVTEKGRQIQ</sequence>
<dbReference type="EMBL" id="MLAK01001082">
    <property type="protein sequence ID" value="OHS97983.1"/>
    <property type="molecule type" value="Genomic_DNA"/>
</dbReference>
<dbReference type="GO" id="GO:0030897">
    <property type="term" value="C:HOPS complex"/>
    <property type="evidence" value="ECO:0007669"/>
    <property type="project" value="TreeGrafter"/>
</dbReference>
<evidence type="ECO:0000313" key="2">
    <source>
        <dbReference type="Proteomes" id="UP000179807"/>
    </source>
</evidence>
<organism evidence="1 2">
    <name type="scientific">Tritrichomonas foetus</name>
    <dbReference type="NCBI Taxonomy" id="1144522"/>
    <lineage>
        <taxon>Eukaryota</taxon>
        <taxon>Metamonada</taxon>
        <taxon>Parabasalia</taxon>
        <taxon>Tritrichomonadida</taxon>
        <taxon>Tritrichomonadidae</taxon>
        <taxon>Tritrichomonas</taxon>
    </lineage>
</organism>